<sequence>MKDMPSELPGLERIKERFLSLLAERQTTIAHHALAAWESDSAAAQSSNLQGAQNVLHQIAGSAGSLGFVELGEAARSCEGAIITFLDSNDGAQGSLPHSLFEELDDFVCMSQTLLAQRS</sequence>
<keyword evidence="1" id="KW-0902">Two-component regulatory system</keyword>
<dbReference type="EMBL" id="RAQK01000001">
    <property type="protein sequence ID" value="RKE97558.1"/>
    <property type="molecule type" value="Genomic_DNA"/>
</dbReference>
<feature type="domain" description="HPt" evidence="2">
    <location>
        <begin position="16"/>
        <end position="89"/>
    </location>
</feature>
<dbReference type="AlphaFoldDB" id="A0A420DTQ0"/>
<keyword evidence="4" id="KW-1185">Reference proteome</keyword>
<dbReference type="Pfam" id="PF01627">
    <property type="entry name" value="Hpt"/>
    <property type="match status" value="1"/>
</dbReference>
<evidence type="ECO:0000259" key="2">
    <source>
        <dbReference type="Pfam" id="PF01627"/>
    </source>
</evidence>
<dbReference type="InterPro" id="IPR008207">
    <property type="entry name" value="Sig_transdc_His_kin_Hpt_dom"/>
</dbReference>
<dbReference type="GO" id="GO:0004672">
    <property type="term" value="F:protein kinase activity"/>
    <property type="evidence" value="ECO:0007669"/>
    <property type="project" value="UniProtKB-ARBA"/>
</dbReference>
<comment type="caution">
    <text evidence="3">The sequence shown here is derived from an EMBL/GenBank/DDBJ whole genome shotgun (WGS) entry which is preliminary data.</text>
</comment>
<organism evidence="3 4">
    <name type="scientific">Sulfitobacter guttiformis</name>
    <dbReference type="NCBI Taxonomy" id="74349"/>
    <lineage>
        <taxon>Bacteria</taxon>
        <taxon>Pseudomonadati</taxon>
        <taxon>Pseudomonadota</taxon>
        <taxon>Alphaproteobacteria</taxon>
        <taxon>Rhodobacterales</taxon>
        <taxon>Roseobacteraceae</taxon>
        <taxon>Sulfitobacter</taxon>
    </lineage>
</organism>
<evidence type="ECO:0000256" key="1">
    <source>
        <dbReference type="ARBA" id="ARBA00023012"/>
    </source>
</evidence>
<gene>
    <name evidence="3" type="ORF">C8N30_2169</name>
</gene>
<name>A0A420DTQ0_9RHOB</name>
<evidence type="ECO:0000313" key="3">
    <source>
        <dbReference type="EMBL" id="RKE97558.1"/>
    </source>
</evidence>
<dbReference type="RefSeq" id="WP_025060947.1">
    <property type="nucleotide sequence ID" value="NZ_RAQK01000001.1"/>
</dbReference>
<proteinExistence type="predicted"/>
<protein>
    <submittedName>
        <fullName evidence="3">Hpt domain-containing protein</fullName>
    </submittedName>
</protein>
<evidence type="ECO:0000313" key="4">
    <source>
        <dbReference type="Proteomes" id="UP000284407"/>
    </source>
</evidence>
<dbReference type="Gene3D" id="1.20.120.160">
    <property type="entry name" value="HPT domain"/>
    <property type="match status" value="1"/>
</dbReference>
<dbReference type="InterPro" id="IPR036641">
    <property type="entry name" value="HPT_dom_sf"/>
</dbReference>
<dbReference type="Proteomes" id="UP000284407">
    <property type="component" value="Unassembled WGS sequence"/>
</dbReference>
<accession>A0A420DTQ0</accession>
<dbReference type="GO" id="GO:0000160">
    <property type="term" value="P:phosphorelay signal transduction system"/>
    <property type="evidence" value="ECO:0007669"/>
    <property type="project" value="UniProtKB-KW"/>
</dbReference>
<dbReference type="SUPFAM" id="SSF47226">
    <property type="entry name" value="Histidine-containing phosphotransfer domain, HPT domain"/>
    <property type="match status" value="1"/>
</dbReference>
<dbReference type="STRING" id="1443111.Z949_231"/>
<dbReference type="OrthoDB" id="7889027at2"/>
<reference evidence="3 4" key="1">
    <citation type="submission" date="2018-09" db="EMBL/GenBank/DDBJ databases">
        <title>Genomic Encyclopedia of Archaeal and Bacterial Type Strains, Phase II (KMG-II): from individual species to whole genera.</title>
        <authorList>
            <person name="Goeker M."/>
        </authorList>
    </citation>
    <scope>NUCLEOTIDE SEQUENCE [LARGE SCALE GENOMIC DNA]</scope>
    <source>
        <strain evidence="3 4">DSM 11458</strain>
    </source>
</reference>